<reference evidence="1 2" key="1">
    <citation type="submission" date="2020-08" db="EMBL/GenBank/DDBJ databases">
        <title>Genomic Encyclopedia of Type Strains, Phase IV (KMG-V): Genome sequencing to study the core and pangenomes of soil and plant-associated prokaryotes.</title>
        <authorList>
            <person name="Whitman W."/>
        </authorList>
    </citation>
    <scope>NUCLEOTIDE SEQUENCE [LARGE SCALE GENOMIC DNA]</scope>
    <source>
        <strain evidence="1 2">M2T3</strain>
    </source>
</reference>
<evidence type="ECO:0000313" key="1">
    <source>
        <dbReference type="EMBL" id="MBB6503005.1"/>
    </source>
</evidence>
<evidence type="ECO:0000313" key="2">
    <source>
        <dbReference type="Proteomes" id="UP000521017"/>
    </source>
</evidence>
<sequence length="67" mass="7782">MISYGAALGIDYLLANYNLSDNIPYNKIGDIPDNYINDFNTPTIRYNFGIGRKELIKNVGFKENYRW</sequence>
<gene>
    <name evidence="1" type="ORF">HDF25_005191</name>
</gene>
<accession>A0A7X0J8G1</accession>
<dbReference type="AlphaFoldDB" id="A0A7X0J8G1"/>
<dbReference type="Proteomes" id="UP000521017">
    <property type="component" value="Unassembled WGS sequence"/>
</dbReference>
<dbReference type="RefSeq" id="WP_184629246.1">
    <property type="nucleotide sequence ID" value="NZ_JACHCC010000019.1"/>
</dbReference>
<name>A0A7X0J8G1_9SPHI</name>
<comment type="caution">
    <text evidence="1">The sequence shown here is derived from an EMBL/GenBank/DDBJ whole genome shotgun (WGS) entry which is preliminary data.</text>
</comment>
<proteinExistence type="predicted"/>
<protein>
    <submittedName>
        <fullName evidence="1">Uncharacterized protein</fullName>
    </submittedName>
</protein>
<dbReference type="EMBL" id="JACHCC010000019">
    <property type="protein sequence ID" value="MBB6503005.1"/>
    <property type="molecule type" value="Genomic_DNA"/>
</dbReference>
<organism evidence="1 2">
    <name type="scientific">Pedobacter cryoconitis</name>
    <dbReference type="NCBI Taxonomy" id="188932"/>
    <lineage>
        <taxon>Bacteria</taxon>
        <taxon>Pseudomonadati</taxon>
        <taxon>Bacteroidota</taxon>
        <taxon>Sphingobacteriia</taxon>
        <taxon>Sphingobacteriales</taxon>
        <taxon>Sphingobacteriaceae</taxon>
        <taxon>Pedobacter</taxon>
    </lineage>
</organism>